<dbReference type="InterPro" id="IPR029487">
    <property type="entry name" value="NEL_dom"/>
</dbReference>
<protein>
    <recommendedName>
        <fullName evidence="2">NEL domain-containing protein</fullName>
    </recommendedName>
</protein>
<feature type="compositionally biased region" description="Basic and acidic residues" evidence="1">
    <location>
        <begin position="122"/>
        <end position="144"/>
    </location>
</feature>
<dbReference type="GO" id="GO:0004842">
    <property type="term" value="F:ubiquitin-protein transferase activity"/>
    <property type="evidence" value="ECO:0007669"/>
    <property type="project" value="InterPro"/>
</dbReference>
<name>A0A2H9T6J8_9ZZZZ</name>
<reference evidence="3" key="1">
    <citation type="journal article" date="2017" name="Appl. Environ. Microbiol.">
        <title>Molecular characterization of an Endozoicomonas-like organism causing infection in king scallop Pecten maximus L.</title>
        <authorList>
            <person name="Cano I."/>
            <person name="van Aerle R."/>
            <person name="Ross S."/>
            <person name="Verner-Jeffreys D.W."/>
            <person name="Paley R.K."/>
            <person name="Rimmer G."/>
            <person name="Ryder D."/>
            <person name="Hooper P."/>
            <person name="Stone D."/>
            <person name="Feist S.W."/>
        </authorList>
    </citation>
    <scope>NUCLEOTIDE SEQUENCE</scope>
</reference>
<sequence>MLNMARGFHRLSFYITTCAVLMFFSPCSSWSMYPAHKNLNIPNKKPEMEKTINVQDDTETINGLSLTNSRNTIDDDLALAIQLSLDLQNDSGMNRPTPTTVNRHQAPQSNQPNPKPPSFDQQRNDYRQFHERRSQARRSLDHQQHTTTSTRQAHRDSHLNRSSVIMASRNTSVNTSNDASLAQQLQAELYGFHPSGLEHSSDSRHSHRQIPTPALQRETYSPRLDSRPQLSITERPHAAQAAPPFLKERYLGMTQQDRHEEAQRLLVEMPDYDGHNKPDTKLIIELKKWFYLEVCPTGLQTALTSPFERELITVFSQKMHRIASEPGADLLACFLTKLRVEGHKEYQPVFLTRIEPQLFNLLKTIVRLPTARAIIFAESSAGTESCEDNTHLMFGRLVRTALLHNALNDLKNHAHYSDHPETMWRRLFQAMKPCYCDHVLNEIFITRTHSGQAIGTQNISSERESVEICIAAQIQLQDMGYLFPFAIGHQQYAGCAKPKRVSEGIALFLEKVQSTGAFITYLCELPDITTFLQKQDHIVKDRISQTTEGAHIVMEKTVDSTEAAMAEPYQLAASNAIAQEREKQVIRFCQERIQELVRLYWH</sequence>
<dbReference type="GO" id="GO:0016567">
    <property type="term" value="P:protein ubiquitination"/>
    <property type="evidence" value="ECO:0007669"/>
    <property type="project" value="InterPro"/>
</dbReference>
<dbReference type="Pfam" id="PF14496">
    <property type="entry name" value="NEL"/>
    <property type="match status" value="1"/>
</dbReference>
<feature type="domain" description="NEL" evidence="2">
    <location>
        <begin position="294"/>
        <end position="602"/>
    </location>
</feature>
<evidence type="ECO:0000259" key="2">
    <source>
        <dbReference type="PROSITE" id="PS52053"/>
    </source>
</evidence>
<evidence type="ECO:0000313" key="3">
    <source>
        <dbReference type="EMBL" id="PJE78850.1"/>
    </source>
</evidence>
<proteinExistence type="predicted"/>
<feature type="region of interest" description="Disordered" evidence="1">
    <location>
        <begin position="89"/>
        <end position="160"/>
    </location>
</feature>
<dbReference type="AlphaFoldDB" id="A0A2H9T6J8"/>
<accession>A0A2H9T6J8</accession>
<organism evidence="3">
    <name type="scientific">invertebrate metagenome</name>
    <dbReference type="NCBI Taxonomy" id="1711999"/>
    <lineage>
        <taxon>unclassified sequences</taxon>
        <taxon>metagenomes</taxon>
        <taxon>organismal metagenomes</taxon>
    </lineage>
</organism>
<dbReference type="PROSITE" id="PS52053">
    <property type="entry name" value="NEL"/>
    <property type="match status" value="1"/>
</dbReference>
<feature type="compositionally biased region" description="Polar residues" evidence="1">
    <location>
        <begin position="89"/>
        <end position="106"/>
    </location>
</feature>
<gene>
    <name evidence="3" type="ORF">CI610_02205</name>
</gene>
<feature type="region of interest" description="Disordered" evidence="1">
    <location>
        <begin position="194"/>
        <end position="222"/>
    </location>
</feature>
<evidence type="ECO:0000256" key="1">
    <source>
        <dbReference type="SAM" id="MobiDB-lite"/>
    </source>
</evidence>
<comment type="caution">
    <text evidence="3">The sequence shown here is derived from an EMBL/GenBank/DDBJ whole genome shotgun (WGS) entry which is preliminary data.</text>
</comment>
<dbReference type="EMBL" id="NSIT01000122">
    <property type="protein sequence ID" value="PJE78850.1"/>
    <property type="molecule type" value="Genomic_DNA"/>
</dbReference>